<dbReference type="OrthoDB" id="7030255at2"/>
<gene>
    <name evidence="1" type="ORF">E6B08_07875</name>
</gene>
<dbReference type="EMBL" id="CP039371">
    <property type="protein sequence ID" value="QCI11328.1"/>
    <property type="molecule type" value="Genomic_DNA"/>
</dbReference>
<proteinExistence type="predicted"/>
<evidence type="ECO:0000313" key="1">
    <source>
        <dbReference type="EMBL" id="QCI11328.1"/>
    </source>
</evidence>
<accession>A0A4D6XAC9</accession>
<dbReference type="AlphaFoldDB" id="A0A4D6XAC9"/>
<sequence length="88" mass="9892">MRTSEPPGLKDCPSVRQASATGQRFRIYRGDSFVQIALCKNARPCRLHERHSEKISQDTDFKGFYRLPGSGTVAANINSRLQTHSVRS</sequence>
<dbReference type="Proteomes" id="UP000298551">
    <property type="component" value="Chromosome"/>
</dbReference>
<protein>
    <submittedName>
        <fullName evidence="1">Uncharacterized protein</fullName>
    </submittedName>
</protein>
<evidence type="ECO:0000313" key="2">
    <source>
        <dbReference type="Proteomes" id="UP000298551"/>
    </source>
</evidence>
<organism evidence="1 2">
    <name type="scientific">Pseudomonas putida</name>
    <name type="common">Arthrobacter siderocapsulatus</name>
    <dbReference type="NCBI Taxonomy" id="303"/>
    <lineage>
        <taxon>Bacteria</taxon>
        <taxon>Pseudomonadati</taxon>
        <taxon>Pseudomonadota</taxon>
        <taxon>Gammaproteobacteria</taxon>
        <taxon>Pseudomonadales</taxon>
        <taxon>Pseudomonadaceae</taxon>
        <taxon>Pseudomonas</taxon>
    </lineage>
</organism>
<name>A0A4D6XAC9_PSEPU</name>
<reference evidence="2" key="1">
    <citation type="submission" date="2019-04" db="EMBL/GenBank/DDBJ databases">
        <title>Genome sequence of Pseudomonas putida 1290, an auxin catabolizing strain.</title>
        <authorList>
            <person name="Laird T.S."/>
            <person name="Leveau J.H.J."/>
        </authorList>
    </citation>
    <scope>NUCLEOTIDE SEQUENCE [LARGE SCALE GENOMIC DNA]</scope>
    <source>
        <strain evidence="2">1290</strain>
    </source>
</reference>